<dbReference type="CDD" id="cd01309">
    <property type="entry name" value="Met_dep_hydrolase_C"/>
    <property type="match status" value="1"/>
</dbReference>
<proteinExistence type="predicted"/>
<dbReference type="SUPFAM" id="SSF51338">
    <property type="entry name" value="Composite domain of metallo-dependent hydrolases"/>
    <property type="match status" value="1"/>
</dbReference>
<evidence type="ECO:0000313" key="4">
    <source>
        <dbReference type="EMBL" id="GLK52428.1"/>
    </source>
</evidence>
<dbReference type="InterPro" id="IPR032466">
    <property type="entry name" value="Metal_Hydrolase"/>
</dbReference>
<dbReference type="Pfam" id="PF01979">
    <property type="entry name" value="Amidohydro_1"/>
    <property type="match status" value="1"/>
</dbReference>
<sequence length="483" mass="51385">MTLKPSLPALAACTAAIALAACSSGSDTASSGSAGSAGSNSGESGDIVRINLDPYPSTYTPRPSGTTLIRGATVLDGIGGQIENGDVLIENGRIAAVGTGLEAPDGATVIDGAGRYVTPGIIDIHSHLGAYPSPGVSAHSDGNEATEPVTAEVWVEHSVWPQDPGFEHALAGGVTTLHVLPGSANLFGGRGITLRNVPGRTVQEMKFPGAPYTLKMACGENPSRVYGNRGRSPATDMGNMAGYRASWIEASNYRDSWHEYWEAAENGEDVDPPTQDLELDTLMGVLEGEILVQQHCYRADQMAQIMDMAEEFGYQVTTFHHAVEAYKIPDLLAEHNVCAAVWADWGGFKMEAYDTVRENLAMTHANGACAMIHSDDANGIQRLNQEIAKALADGRRAGLDISEAEAWAWASSRPAQALGIGDETGSLQEGYRADVVLWSGNPFSTYTRADQVWIDGALSYDRRNSDLQPVRDFMLGQPGEGEQ</sequence>
<accession>A0A9W6ILE9</accession>
<comment type="caution">
    <text evidence="4">The sequence shown here is derived from an EMBL/GenBank/DDBJ whole genome shotgun (WGS) entry which is preliminary data.</text>
</comment>
<feature type="chain" id="PRO_5040720886" evidence="2">
    <location>
        <begin position="21"/>
        <end position="483"/>
    </location>
</feature>
<keyword evidence="5" id="KW-1185">Reference proteome</keyword>
<feature type="region of interest" description="Disordered" evidence="1">
    <location>
        <begin position="30"/>
        <end position="52"/>
    </location>
</feature>
<dbReference type="InterPro" id="IPR006680">
    <property type="entry name" value="Amidohydro-rel"/>
</dbReference>
<feature type="signal peptide" evidence="2">
    <location>
        <begin position="1"/>
        <end position="20"/>
    </location>
</feature>
<organism evidence="4 5">
    <name type="scientific">Maricaulis virginensis</name>
    <dbReference type="NCBI Taxonomy" id="144022"/>
    <lineage>
        <taxon>Bacteria</taxon>
        <taxon>Pseudomonadati</taxon>
        <taxon>Pseudomonadota</taxon>
        <taxon>Alphaproteobacteria</taxon>
        <taxon>Maricaulales</taxon>
        <taxon>Maricaulaceae</taxon>
        <taxon>Maricaulis</taxon>
    </lineage>
</organism>
<dbReference type="PROSITE" id="PS51257">
    <property type="entry name" value="PROKAR_LIPOPROTEIN"/>
    <property type="match status" value="1"/>
</dbReference>
<name>A0A9W6ILE9_9PROT</name>
<evidence type="ECO:0000256" key="2">
    <source>
        <dbReference type="SAM" id="SignalP"/>
    </source>
</evidence>
<dbReference type="Gene3D" id="2.30.40.10">
    <property type="entry name" value="Urease, subunit C, domain 1"/>
    <property type="match status" value="1"/>
</dbReference>
<feature type="compositionally biased region" description="Low complexity" evidence="1">
    <location>
        <begin position="30"/>
        <end position="45"/>
    </location>
</feature>
<gene>
    <name evidence="4" type="ORF">GCM10017621_19360</name>
</gene>
<dbReference type="InterPro" id="IPR051781">
    <property type="entry name" value="Metallo-dep_Hydrolase"/>
</dbReference>
<dbReference type="InterPro" id="IPR011059">
    <property type="entry name" value="Metal-dep_hydrolase_composite"/>
</dbReference>
<dbReference type="Gene3D" id="3.20.20.140">
    <property type="entry name" value="Metal-dependent hydrolases"/>
    <property type="match status" value="1"/>
</dbReference>
<keyword evidence="2" id="KW-0732">Signal</keyword>
<evidence type="ECO:0000256" key="1">
    <source>
        <dbReference type="SAM" id="MobiDB-lite"/>
    </source>
</evidence>
<evidence type="ECO:0000259" key="3">
    <source>
        <dbReference type="Pfam" id="PF01979"/>
    </source>
</evidence>
<dbReference type="EMBL" id="BSFE01000004">
    <property type="protein sequence ID" value="GLK52428.1"/>
    <property type="molecule type" value="Genomic_DNA"/>
</dbReference>
<reference evidence="4" key="1">
    <citation type="journal article" date="2014" name="Int. J. Syst. Evol. Microbiol.">
        <title>Complete genome sequence of Corynebacterium casei LMG S-19264T (=DSM 44701T), isolated from a smear-ripened cheese.</title>
        <authorList>
            <consortium name="US DOE Joint Genome Institute (JGI-PGF)"/>
            <person name="Walter F."/>
            <person name="Albersmeier A."/>
            <person name="Kalinowski J."/>
            <person name="Ruckert C."/>
        </authorList>
    </citation>
    <scope>NUCLEOTIDE SEQUENCE</scope>
    <source>
        <strain evidence="4">VKM B-1513</strain>
    </source>
</reference>
<reference evidence="4" key="2">
    <citation type="submission" date="2023-01" db="EMBL/GenBank/DDBJ databases">
        <authorList>
            <person name="Sun Q."/>
            <person name="Evtushenko L."/>
        </authorList>
    </citation>
    <scope>NUCLEOTIDE SEQUENCE</scope>
    <source>
        <strain evidence="4">VKM B-1513</strain>
    </source>
</reference>
<dbReference type="PANTHER" id="PTHR43135:SF3">
    <property type="entry name" value="ALPHA-D-RIBOSE 1-METHYLPHOSPHONATE 5-TRIPHOSPHATE DIPHOSPHATASE"/>
    <property type="match status" value="1"/>
</dbReference>
<dbReference type="RefSeq" id="WP_271186795.1">
    <property type="nucleotide sequence ID" value="NZ_BSFE01000004.1"/>
</dbReference>
<dbReference type="PANTHER" id="PTHR43135">
    <property type="entry name" value="ALPHA-D-RIBOSE 1-METHYLPHOSPHONATE 5-TRIPHOSPHATE DIPHOSPHATASE"/>
    <property type="match status" value="1"/>
</dbReference>
<dbReference type="Proteomes" id="UP001143486">
    <property type="component" value="Unassembled WGS sequence"/>
</dbReference>
<dbReference type="AlphaFoldDB" id="A0A9W6ILE9"/>
<evidence type="ECO:0000313" key="5">
    <source>
        <dbReference type="Proteomes" id="UP001143486"/>
    </source>
</evidence>
<dbReference type="GO" id="GO:0016810">
    <property type="term" value="F:hydrolase activity, acting on carbon-nitrogen (but not peptide) bonds"/>
    <property type="evidence" value="ECO:0007669"/>
    <property type="project" value="InterPro"/>
</dbReference>
<feature type="domain" description="Amidohydrolase-related" evidence="3">
    <location>
        <begin position="116"/>
        <end position="442"/>
    </location>
</feature>
<protein>
    <submittedName>
        <fullName evidence="4">Amidohydrolase</fullName>
    </submittedName>
</protein>
<dbReference type="SUPFAM" id="SSF51556">
    <property type="entry name" value="Metallo-dependent hydrolases"/>
    <property type="match status" value="1"/>
</dbReference>